<evidence type="ECO:0008006" key="4">
    <source>
        <dbReference type="Google" id="ProtNLM"/>
    </source>
</evidence>
<dbReference type="InterPro" id="IPR012349">
    <property type="entry name" value="Split_barrel_FMN-bd"/>
</dbReference>
<keyword evidence="3" id="KW-1185">Reference proteome</keyword>
<dbReference type="SUPFAM" id="SSF50475">
    <property type="entry name" value="FMN-binding split barrel"/>
    <property type="match status" value="1"/>
</dbReference>
<name>A0AAV3UHJ0_9EURY</name>
<organism evidence="2 3">
    <name type="scientific">Haladaptatus pallidirubidus</name>
    <dbReference type="NCBI Taxonomy" id="1008152"/>
    <lineage>
        <taxon>Archaea</taxon>
        <taxon>Methanobacteriati</taxon>
        <taxon>Methanobacteriota</taxon>
        <taxon>Stenosarchaea group</taxon>
        <taxon>Halobacteria</taxon>
        <taxon>Halobacteriales</taxon>
        <taxon>Haladaptataceae</taxon>
        <taxon>Haladaptatus</taxon>
    </lineage>
</organism>
<dbReference type="GO" id="GO:0005829">
    <property type="term" value="C:cytosol"/>
    <property type="evidence" value="ECO:0007669"/>
    <property type="project" value="TreeGrafter"/>
</dbReference>
<dbReference type="PANTHER" id="PTHR35176">
    <property type="entry name" value="HEME OXYGENASE HI_0854-RELATED"/>
    <property type="match status" value="1"/>
</dbReference>
<dbReference type="Gene3D" id="2.30.110.10">
    <property type="entry name" value="Electron Transport, Fmn-binding Protein, Chain A"/>
    <property type="match status" value="1"/>
</dbReference>
<keyword evidence="1" id="KW-0560">Oxidoreductase</keyword>
<reference evidence="2 3" key="1">
    <citation type="journal article" date="2019" name="Int. J. Syst. Evol. Microbiol.">
        <title>The Global Catalogue of Microorganisms (GCM) 10K type strain sequencing project: providing services to taxonomists for standard genome sequencing and annotation.</title>
        <authorList>
            <consortium name="The Broad Institute Genomics Platform"/>
            <consortium name="The Broad Institute Genome Sequencing Center for Infectious Disease"/>
            <person name="Wu L."/>
            <person name="Ma J."/>
        </authorList>
    </citation>
    <scope>NUCLEOTIDE SEQUENCE [LARGE SCALE GENOMIC DNA]</scope>
    <source>
        <strain evidence="2 3">JCM 17504</strain>
    </source>
</reference>
<dbReference type="Proteomes" id="UP001501729">
    <property type="component" value="Unassembled WGS sequence"/>
</dbReference>
<evidence type="ECO:0000256" key="1">
    <source>
        <dbReference type="ARBA" id="ARBA00023002"/>
    </source>
</evidence>
<protein>
    <recommendedName>
        <fullName evidence="4">PPOX class F420-dependent enzyme</fullName>
    </recommendedName>
</protein>
<dbReference type="Pfam" id="PF12900">
    <property type="entry name" value="Pyridox_ox_2"/>
    <property type="match status" value="1"/>
</dbReference>
<sequence length="139" mass="15872">MTVPENIESLITDAPLMAHLATSRDDRPHVAPVWYAYDDEVIEILTSGRKLENAQKNSRVAISIQYDTDGDSEWYVTLLGTTTVISDVDQINTATRRIYPKYLGSDQETWDPFYRDHLGDDPTNDLLRIEIGTVSYEIY</sequence>
<evidence type="ECO:0000313" key="3">
    <source>
        <dbReference type="Proteomes" id="UP001501729"/>
    </source>
</evidence>
<dbReference type="InterPro" id="IPR024747">
    <property type="entry name" value="Pyridox_Oxase-rel"/>
</dbReference>
<gene>
    <name evidence="2" type="ORF">GCM10025751_23280</name>
</gene>
<dbReference type="AlphaFoldDB" id="A0AAV3UHJ0"/>
<evidence type="ECO:0000313" key="2">
    <source>
        <dbReference type="EMBL" id="GAA5049899.1"/>
    </source>
</evidence>
<proteinExistence type="predicted"/>
<dbReference type="GO" id="GO:0016627">
    <property type="term" value="F:oxidoreductase activity, acting on the CH-CH group of donors"/>
    <property type="evidence" value="ECO:0007669"/>
    <property type="project" value="TreeGrafter"/>
</dbReference>
<dbReference type="EMBL" id="BAABKX010000007">
    <property type="protein sequence ID" value="GAA5049899.1"/>
    <property type="molecule type" value="Genomic_DNA"/>
</dbReference>
<accession>A0AAV3UHJ0</accession>
<comment type="caution">
    <text evidence="2">The sequence shown here is derived from an EMBL/GenBank/DDBJ whole genome shotgun (WGS) entry which is preliminary data.</text>
</comment>
<dbReference type="GO" id="GO:0070967">
    <property type="term" value="F:coenzyme F420 binding"/>
    <property type="evidence" value="ECO:0007669"/>
    <property type="project" value="TreeGrafter"/>
</dbReference>
<dbReference type="PANTHER" id="PTHR35176:SF6">
    <property type="entry name" value="HEME OXYGENASE HI_0854-RELATED"/>
    <property type="match status" value="1"/>
</dbReference>
<dbReference type="InterPro" id="IPR052019">
    <property type="entry name" value="F420H2_bilvrd_red/Heme_oxyg"/>
</dbReference>